<dbReference type="InterPro" id="IPR036505">
    <property type="entry name" value="Amidase/PGRP_sf"/>
</dbReference>
<dbReference type="SUPFAM" id="SSF55846">
    <property type="entry name" value="N-acetylmuramoyl-L-alanine amidase-like"/>
    <property type="match status" value="1"/>
</dbReference>
<comment type="similarity">
    <text evidence="1">Belongs to the N-acetylmuramoyl-L-alanine amidase 2 family.</text>
</comment>
<dbReference type="EMBL" id="JBHTJG010000003">
    <property type="protein sequence ID" value="MFD0946289.1"/>
    <property type="molecule type" value="Genomic_DNA"/>
</dbReference>
<dbReference type="PANTHER" id="PTHR11022">
    <property type="entry name" value="PEPTIDOGLYCAN RECOGNITION PROTEIN"/>
    <property type="match status" value="1"/>
</dbReference>
<dbReference type="InterPro" id="IPR015510">
    <property type="entry name" value="PGRP"/>
</dbReference>
<proteinExistence type="inferred from homology"/>
<accession>A0ABW3H4X9</accession>
<dbReference type="SMART" id="SM00701">
    <property type="entry name" value="PGRP"/>
    <property type="match status" value="1"/>
</dbReference>
<evidence type="ECO:0000256" key="1">
    <source>
        <dbReference type="ARBA" id="ARBA00007553"/>
    </source>
</evidence>
<name>A0ABW3H4X9_9SPHN</name>
<organism evidence="3 4">
    <name type="scientific">Sphingomonas canadensis</name>
    <dbReference type="NCBI Taxonomy" id="1219257"/>
    <lineage>
        <taxon>Bacteria</taxon>
        <taxon>Pseudomonadati</taxon>
        <taxon>Pseudomonadota</taxon>
        <taxon>Alphaproteobacteria</taxon>
        <taxon>Sphingomonadales</taxon>
        <taxon>Sphingomonadaceae</taxon>
        <taxon>Sphingomonas</taxon>
    </lineage>
</organism>
<dbReference type="RefSeq" id="WP_264943661.1">
    <property type="nucleotide sequence ID" value="NZ_JAPDRA010000003.1"/>
</dbReference>
<dbReference type="Proteomes" id="UP001596977">
    <property type="component" value="Unassembled WGS sequence"/>
</dbReference>
<dbReference type="CDD" id="cd06583">
    <property type="entry name" value="PGRP"/>
    <property type="match status" value="1"/>
</dbReference>
<sequence>MGGIAIAPGLRLYPRSAWGADARLPRLGHAVSREAWTSVFIHHTVMPDRDATPNLWEGEAEIFAMMRSLQRARPDLGLDVPYSFVAFLMAGGGLAICEGRGEDRSGAHSVGYNGSGIGIAFAGDFENGAVAQAEIAARMPMLSAFLGWLRTDASHPDYRRFVPMRRLGSRRPPPETGRAVFAHCDIKATACPGKKLLACLGAVTFGEV</sequence>
<protein>
    <submittedName>
        <fullName evidence="3">N-acetylmuramoyl-L-alanine amidase</fullName>
    </submittedName>
</protein>
<feature type="domain" description="Peptidoglycan recognition protein family" evidence="2">
    <location>
        <begin position="10"/>
        <end position="159"/>
    </location>
</feature>
<evidence type="ECO:0000259" key="2">
    <source>
        <dbReference type="SMART" id="SM00701"/>
    </source>
</evidence>
<keyword evidence="4" id="KW-1185">Reference proteome</keyword>
<dbReference type="Gene3D" id="3.40.80.10">
    <property type="entry name" value="Peptidoglycan recognition protein-like"/>
    <property type="match status" value="1"/>
</dbReference>
<dbReference type="InterPro" id="IPR002502">
    <property type="entry name" value="Amidase_domain"/>
</dbReference>
<evidence type="ECO:0000313" key="4">
    <source>
        <dbReference type="Proteomes" id="UP001596977"/>
    </source>
</evidence>
<evidence type="ECO:0000313" key="3">
    <source>
        <dbReference type="EMBL" id="MFD0946289.1"/>
    </source>
</evidence>
<dbReference type="InterPro" id="IPR006619">
    <property type="entry name" value="PGRP_domain_met/bac"/>
</dbReference>
<dbReference type="PANTHER" id="PTHR11022:SF41">
    <property type="entry name" value="PEPTIDOGLYCAN-RECOGNITION PROTEIN LC-RELATED"/>
    <property type="match status" value="1"/>
</dbReference>
<comment type="caution">
    <text evidence="3">The sequence shown here is derived from an EMBL/GenBank/DDBJ whole genome shotgun (WGS) entry which is preliminary data.</text>
</comment>
<gene>
    <name evidence="3" type="ORF">ACFQ1E_08075</name>
</gene>
<reference evidence="4" key="1">
    <citation type="journal article" date="2019" name="Int. J. Syst. Evol. Microbiol.">
        <title>The Global Catalogue of Microorganisms (GCM) 10K type strain sequencing project: providing services to taxonomists for standard genome sequencing and annotation.</title>
        <authorList>
            <consortium name="The Broad Institute Genomics Platform"/>
            <consortium name="The Broad Institute Genome Sequencing Center for Infectious Disease"/>
            <person name="Wu L."/>
            <person name="Ma J."/>
        </authorList>
    </citation>
    <scope>NUCLEOTIDE SEQUENCE [LARGE SCALE GENOMIC DNA]</scope>
    <source>
        <strain evidence="4">CCUG 62982</strain>
    </source>
</reference>